<protein>
    <submittedName>
        <fullName evidence="1">P-loop containing nucleoside triphosphate hydrolase protein</fullName>
    </submittedName>
</protein>
<keyword evidence="1" id="KW-0378">Hydrolase</keyword>
<sequence length="576" mass="63963">MDPIQLIQASLVGLLQGGQQTANTTAGTNATAIGAGPSTPLPLNFSSILSFLLSLAALREWLKLIVIGGIIETSRRGCLKLWAVFVESFWLTACFDENDLSYTWALYWLSQQPTWNKARIIDITTRSFGLNSPAISVYGDEESEEGRKLSYLPSFSKTYTVWFKGHYVRVTRSQIQEGVYSTREVLHFDILARNHSVLNALLLEAKNLYGGAQAHLISVFVSESAGNWRHVASRPKRPMKSIVLDPGMKDLLLDDAKDFLQSEEWYAERGIPFRRGYLLYGAPGSGKTSMIHSLAGELGLDVYIISLSRAGLDDTALSALISELPRRCIALMEDIDAAFHHGLTRDLDDESDKKEDDGEEHKKHDSDREKEKASVSSPLSRVTLSGLLNALDGVGAQEGRILYATTNRYSALDPALCRPGRMDLHVEFRLASKYQARELFKCFYLPSHSDDNSKDEDEEPVKSETDDHDSAYGSGSSNGSPAPSVDGETEEMKPLQLYEGERHRSAGPRLSYRRVAVLAERFADAIPERELSMASLQGYLMSYKIRPIEAAEAIVAWVAHERAEKAKKHRVGKSSP</sequence>
<organism evidence="1 2">
    <name type="scientific">Irpex rosettiformis</name>
    <dbReference type="NCBI Taxonomy" id="378272"/>
    <lineage>
        <taxon>Eukaryota</taxon>
        <taxon>Fungi</taxon>
        <taxon>Dikarya</taxon>
        <taxon>Basidiomycota</taxon>
        <taxon>Agaricomycotina</taxon>
        <taxon>Agaricomycetes</taxon>
        <taxon>Polyporales</taxon>
        <taxon>Irpicaceae</taxon>
        <taxon>Irpex</taxon>
    </lineage>
</organism>
<reference evidence="1" key="1">
    <citation type="journal article" date="2021" name="Environ. Microbiol.">
        <title>Gene family expansions and transcriptome signatures uncover fungal adaptations to wood decay.</title>
        <authorList>
            <person name="Hage H."/>
            <person name="Miyauchi S."/>
            <person name="Viragh M."/>
            <person name="Drula E."/>
            <person name="Min B."/>
            <person name="Chaduli D."/>
            <person name="Navarro D."/>
            <person name="Favel A."/>
            <person name="Norest M."/>
            <person name="Lesage-Meessen L."/>
            <person name="Balint B."/>
            <person name="Merenyi Z."/>
            <person name="de Eugenio L."/>
            <person name="Morin E."/>
            <person name="Martinez A.T."/>
            <person name="Baldrian P."/>
            <person name="Stursova M."/>
            <person name="Martinez M.J."/>
            <person name="Novotny C."/>
            <person name="Magnuson J.K."/>
            <person name="Spatafora J.W."/>
            <person name="Maurice S."/>
            <person name="Pangilinan J."/>
            <person name="Andreopoulos W."/>
            <person name="LaButti K."/>
            <person name="Hundley H."/>
            <person name="Na H."/>
            <person name="Kuo A."/>
            <person name="Barry K."/>
            <person name="Lipzen A."/>
            <person name="Henrissat B."/>
            <person name="Riley R."/>
            <person name="Ahrendt S."/>
            <person name="Nagy L.G."/>
            <person name="Grigoriev I.V."/>
            <person name="Martin F."/>
            <person name="Rosso M.N."/>
        </authorList>
    </citation>
    <scope>NUCLEOTIDE SEQUENCE</scope>
    <source>
        <strain evidence="1">CBS 384.51</strain>
    </source>
</reference>
<gene>
    <name evidence="1" type="ORF">BDY19DRAFT_983849</name>
</gene>
<name>A0ACB8UBC9_9APHY</name>
<comment type="caution">
    <text evidence="1">The sequence shown here is derived from an EMBL/GenBank/DDBJ whole genome shotgun (WGS) entry which is preliminary data.</text>
</comment>
<accession>A0ACB8UBC9</accession>
<evidence type="ECO:0000313" key="1">
    <source>
        <dbReference type="EMBL" id="KAI0091538.1"/>
    </source>
</evidence>
<proteinExistence type="predicted"/>
<dbReference type="EMBL" id="MU274905">
    <property type="protein sequence ID" value="KAI0091538.1"/>
    <property type="molecule type" value="Genomic_DNA"/>
</dbReference>
<keyword evidence="2" id="KW-1185">Reference proteome</keyword>
<dbReference type="Proteomes" id="UP001055072">
    <property type="component" value="Unassembled WGS sequence"/>
</dbReference>
<evidence type="ECO:0000313" key="2">
    <source>
        <dbReference type="Proteomes" id="UP001055072"/>
    </source>
</evidence>